<protein>
    <submittedName>
        <fullName evidence="2">Uncharacterized protein</fullName>
    </submittedName>
</protein>
<organism evidence="2 4">
    <name type="scientific">Ilex paraguariensis</name>
    <name type="common">yerba mate</name>
    <dbReference type="NCBI Taxonomy" id="185542"/>
    <lineage>
        <taxon>Eukaryota</taxon>
        <taxon>Viridiplantae</taxon>
        <taxon>Streptophyta</taxon>
        <taxon>Embryophyta</taxon>
        <taxon>Tracheophyta</taxon>
        <taxon>Spermatophyta</taxon>
        <taxon>Magnoliopsida</taxon>
        <taxon>eudicotyledons</taxon>
        <taxon>Gunneridae</taxon>
        <taxon>Pentapetalae</taxon>
        <taxon>asterids</taxon>
        <taxon>campanulids</taxon>
        <taxon>Aquifoliales</taxon>
        <taxon>Aquifoliaceae</taxon>
        <taxon>Ilex</taxon>
    </lineage>
</organism>
<evidence type="ECO:0000313" key="3">
    <source>
        <dbReference type="EMBL" id="CAK9183246.1"/>
    </source>
</evidence>
<feature type="non-terminal residue" evidence="2">
    <location>
        <position position="92"/>
    </location>
</feature>
<proteinExistence type="predicted"/>
<evidence type="ECO:0000313" key="4">
    <source>
        <dbReference type="Proteomes" id="UP001642360"/>
    </source>
</evidence>
<dbReference type="AlphaFoldDB" id="A0ABC8SHE3"/>
<comment type="caution">
    <text evidence="2">The sequence shown here is derived from an EMBL/GenBank/DDBJ whole genome shotgun (WGS) entry which is preliminary data.</text>
</comment>
<evidence type="ECO:0000313" key="2">
    <source>
        <dbReference type="EMBL" id="CAK9156308.1"/>
    </source>
</evidence>
<gene>
    <name evidence="2" type="ORF">ILEXP_LOCUS24813</name>
    <name evidence="3" type="ORF">ILEXP_LOCUS53498</name>
</gene>
<feature type="region of interest" description="Disordered" evidence="1">
    <location>
        <begin position="1"/>
        <end position="36"/>
    </location>
</feature>
<feature type="compositionally biased region" description="Basic and acidic residues" evidence="1">
    <location>
        <begin position="16"/>
        <end position="36"/>
    </location>
</feature>
<sequence>MGSRKRTTGASPSGGERQKKQKNDARMKSVKEKNMTCKWHADRPTLGLNDEVVRVIEGHGFDVWFKLIGGYVMGTLERIQEPIGKLIEDSQQ</sequence>
<reference evidence="2 4" key="1">
    <citation type="submission" date="2024-02" db="EMBL/GenBank/DDBJ databases">
        <authorList>
            <person name="Vignale AGUSTIN F."/>
            <person name="Sosa J E."/>
            <person name="Modenutti C."/>
        </authorList>
    </citation>
    <scope>NUCLEOTIDE SEQUENCE [LARGE SCALE GENOMIC DNA]</scope>
</reference>
<evidence type="ECO:0000256" key="1">
    <source>
        <dbReference type="SAM" id="MobiDB-lite"/>
    </source>
</evidence>
<accession>A0ABC8SHE3</accession>
<name>A0ABC8SHE3_9AQUA</name>
<dbReference type="EMBL" id="CAUOFW020002835">
    <property type="protein sequence ID" value="CAK9156308.1"/>
    <property type="molecule type" value="Genomic_DNA"/>
</dbReference>
<dbReference type="Proteomes" id="UP001642360">
    <property type="component" value="Unassembled WGS sequence"/>
</dbReference>
<keyword evidence="4" id="KW-1185">Reference proteome</keyword>
<dbReference type="EMBL" id="CAUOFW020008574">
    <property type="protein sequence ID" value="CAK9183246.1"/>
    <property type="molecule type" value="Genomic_DNA"/>
</dbReference>